<keyword evidence="2" id="KW-0560">Oxidoreductase</keyword>
<dbReference type="PANTHER" id="PTHR44196">
    <property type="entry name" value="DEHYDROGENASE/REDUCTASE SDR FAMILY MEMBER 7B"/>
    <property type="match status" value="1"/>
</dbReference>
<dbReference type="SMART" id="SM00822">
    <property type="entry name" value="PKS_KR"/>
    <property type="match status" value="1"/>
</dbReference>
<evidence type="ECO:0000256" key="3">
    <source>
        <dbReference type="RuleBase" id="RU000363"/>
    </source>
</evidence>
<dbReference type="PRINTS" id="PR00081">
    <property type="entry name" value="GDHRDH"/>
</dbReference>
<name>A0ABD5PPR7_9EURY</name>
<evidence type="ECO:0000256" key="4">
    <source>
        <dbReference type="SAM" id="Phobius"/>
    </source>
</evidence>
<keyword evidence="4" id="KW-0472">Membrane</keyword>
<evidence type="ECO:0000256" key="1">
    <source>
        <dbReference type="ARBA" id="ARBA00006484"/>
    </source>
</evidence>
<reference evidence="6 7" key="1">
    <citation type="journal article" date="2019" name="Int. J. Syst. Evol. Microbiol.">
        <title>The Global Catalogue of Microorganisms (GCM) 10K type strain sequencing project: providing services to taxonomists for standard genome sequencing and annotation.</title>
        <authorList>
            <consortium name="The Broad Institute Genomics Platform"/>
            <consortium name="The Broad Institute Genome Sequencing Center for Infectious Disease"/>
            <person name="Wu L."/>
            <person name="Ma J."/>
        </authorList>
    </citation>
    <scope>NUCLEOTIDE SEQUENCE [LARGE SCALE GENOMIC DNA]</scope>
    <source>
        <strain evidence="6 7">WLHS5</strain>
    </source>
</reference>
<evidence type="ECO:0000259" key="5">
    <source>
        <dbReference type="SMART" id="SM00822"/>
    </source>
</evidence>
<dbReference type="PANTHER" id="PTHR44196:SF1">
    <property type="entry name" value="DEHYDROGENASE_REDUCTASE SDR FAMILY MEMBER 7B"/>
    <property type="match status" value="1"/>
</dbReference>
<evidence type="ECO:0000256" key="2">
    <source>
        <dbReference type="ARBA" id="ARBA00023002"/>
    </source>
</evidence>
<feature type="domain" description="Ketoreductase" evidence="5">
    <location>
        <begin position="15"/>
        <end position="189"/>
    </location>
</feature>
<proteinExistence type="inferred from homology"/>
<dbReference type="PRINTS" id="PR00080">
    <property type="entry name" value="SDRFAMILY"/>
</dbReference>
<dbReference type="Proteomes" id="UP001595898">
    <property type="component" value="Unassembled WGS sequence"/>
</dbReference>
<dbReference type="Gene3D" id="3.40.50.720">
    <property type="entry name" value="NAD(P)-binding Rossmann-like Domain"/>
    <property type="match status" value="1"/>
</dbReference>
<organism evidence="6 7">
    <name type="scientific">Halosolutus amylolyticus</name>
    <dbReference type="NCBI Taxonomy" id="2932267"/>
    <lineage>
        <taxon>Archaea</taxon>
        <taxon>Methanobacteriati</taxon>
        <taxon>Methanobacteriota</taxon>
        <taxon>Stenosarchaea group</taxon>
        <taxon>Halobacteria</taxon>
        <taxon>Halobacteriales</taxon>
        <taxon>Natrialbaceae</taxon>
        <taxon>Halosolutus</taxon>
    </lineage>
</organism>
<dbReference type="NCBIfam" id="NF005495">
    <property type="entry name" value="PRK07109.1"/>
    <property type="match status" value="1"/>
</dbReference>
<dbReference type="InterPro" id="IPR002347">
    <property type="entry name" value="SDR_fam"/>
</dbReference>
<evidence type="ECO:0000313" key="6">
    <source>
        <dbReference type="EMBL" id="MFC4542539.1"/>
    </source>
</evidence>
<accession>A0ABD5PPR7</accession>
<comment type="caution">
    <text evidence="6">The sequence shown here is derived from an EMBL/GenBank/DDBJ whole genome shotgun (WGS) entry which is preliminary data.</text>
</comment>
<dbReference type="PROSITE" id="PS00061">
    <property type="entry name" value="ADH_SHORT"/>
    <property type="match status" value="1"/>
</dbReference>
<keyword evidence="4" id="KW-1133">Transmembrane helix</keyword>
<dbReference type="GO" id="GO:0016491">
    <property type="term" value="F:oxidoreductase activity"/>
    <property type="evidence" value="ECO:0007669"/>
    <property type="project" value="UniProtKB-KW"/>
</dbReference>
<dbReference type="InterPro" id="IPR057326">
    <property type="entry name" value="KR_dom"/>
</dbReference>
<dbReference type="CDD" id="cd05360">
    <property type="entry name" value="SDR_c3"/>
    <property type="match status" value="1"/>
</dbReference>
<dbReference type="InterPro" id="IPR036291">
    <property type="entry name" value="NAD(P)-bd_dom_sf"/>
</dbReference>
<comment type="similarity">
    <text evidence="1 3">Belongs to the short-chain dehydrogenases/reductases (SDR) family.</text>
</comment>
<dbReference type="InterPro" id="IPR020904">
    <property type="entry name" value="Sc_DH/Rdtase_CS"/>
</dbReference>
<keyword evidence="4" id="KW-0812">Transmembrane</keyword>
<keyword evidence="7" id="KW-1185">Reference proteome</keyword>
<dbReference type="AlphaFoldDB" id="A0ABD5PPR7"/>
<dbReference type="RefSeq" id="WP_250140763.1">
    <property type="nucleotide sequence ID" value="NZ_JALIQP010000002.1"/>
</dbReference>
<protein>
    <submittedName>
        <fullName evidence="6">SDR family oxidoreductase</fullName>
    </submittedName>
</protein>
<feature type="transmembrane region" description="Helical" evidence="4">
    <location>
        <begin position="321"/>
        <end position="340"/>
    </location>
</feature>
<dbReference type="Pfam" id="PF00106">
    <property type="entry name" value="adh_short"/>
    <property type="match status" value="1"/>
</dbReference>
<evidence type="ECO:0000313" key="7">
    <source>
        <dbReference type="Proteomes" id="UP001595898"/>
    </source>
</evidence>
<dbReference type="SUPFAM" id="SSF51735">
    <property type="entry name" value="NAD(P)-binding Rossmann-fold domains"/>
    <property type="match status" value="1"/>
</dbReference>
<dbReference type="EMBL" id="JBHSFA010000007">
    <property type="protein sequence ID" value="MFC4542539.1"/>
    <property type="molecule type" value="Genomic_DNA"/>
</dbReference>
<sequence>MTEPTASEAESTDAEVVVVTGASAGVGRATARAFADRGAKIGLLARGEEGLEAGKADVEAAGGEAVTVPTDVADPEQVEAAAETVADAFGPIDVWVNNAMVSVFSPAAEMTDEEYRRVTEVTYLGYVYGTQAALDRMRPRDEGTIIQVGSALAYRGIPLQSAYCGAKHAIQGYTESVRTELIHDDCDVQLSMVQMPAMNTPQFEWTKSRLPREPQPVPPIYQPEVAARAIVWTVDHGRDELWVGWPTLKAILGNRLVPRRLDDYLARGGYDAQQTDEPVDPDREHNLYEPVAGDFGARGPFDERARDRSYQLWVTTNRRTLGLLAGFAAAIVGAILGSRATSADPG</sequence>
<gene>
    <name evidence="6" type="ORF">ACFO5R_11480</name>
</gene>